<dbReference type="PANTHER" id="PTHR34476:SF1">
    <property type="entry name" value="DNA-DIRECTED RNA POLYMERASE SUBUNIT OMEGA"/>
    <property type="match status" value="1"/>
</dbReference>
<comment type="function">
    <text evidence="10">Promotes RNA polymerase assembly. Latches the N- and C-terminal regions of the beta' subunit thereby facilitating its interaction with the beta and alpha subunits.</text>
</comment>
<evidence type="ECO:0000256" key="9">
    <source>
        <dbReference type="ARBA" id="ARBA00048552"/>
    </source>
</evidence>
<dbReference type="GO" id="GO:0006351">
    <property type="term" value="P:DNA-templated transcription"/>
    <property type="evidence" value="ECO:0007669"/>
    <property type="project" value="UniProtKB-UniRule"/>
</dbReference>
<dbReference type="InterPro" id="IPR003716">
    <property type="entry name" value="DNA-dir_RNA_pol_omega"/>
</dbReference>
<dbReference type="SUPFAM" id="SSF63562">
    <property type="entry name" value="RPB6/omega subunit-like"/>
    <property type="match status" value="1"/>
</dbReference>
<dbReference type="EMBL" id="FNNC01000001">
    <property type="protein sequence ID" value="SDW03456.1"/>
    <property type="molecule type" value="Genomic_DNA"/>
</dbReference>
<evidence type="ECO:0000256" key="6">
    <source>
        <dbReference type="ARBA" id="ARBA00022695"/>
    </source>
</evidence>
<proteinExistence type="inferred from homology"/>
<evidence type="ECO:0000313" key="12">
    <source>
        <dbReference type="Proteomes" id="UP000199488"/>
    </source>
</evidence>
<dbReference type="EC" id="2.7.7.6" evidence="2 10"/>
<dbReference type="InterPro" id="IPR006110">
    <property type="entry name" value="Pol_omega/Rpo6/RPB6"/>
</dbReference>
<evidence type="ECO:0000256" key="4">
    <source>
        <dbReference type="ARBA" id="ARBA00022478"/>
    </source>
</evidence>
<keyword evidence="12" id="KW-1185">Reference proteome</keyword>
<keyword evidence="5 10" id="KW-0808">Transferase</keyword>
<evidence type="ECO:0000313" key="11">
    <source>
        <dbReference type="EMBL" id="SDW03456.1"/>
    </source>
</evidence>
<comment type="catalytic activity">
    <reaction evidence="9 10">
        <text>RNA(n) + a ribonucleoside 5'-triphosphate = RNA(n+1) + diphosphate</text>
        <dbReference type="Rhea" id="RHEA:21248"/>
        <dbReference type="Rhea" id="RHEA-COMP:14527"/>
        <dbReference type="Rhea" id="RHEA-COMP:17342"/>
        <dbReference type="ChEBI" id="CHEBI:33019"/>
        <dbReference type="ChEBI" id="CHEBI:61557"/>
        <dbReference type="ChEBI" id="CHEBI:140395"/>
        <dbReference type="EC" id="2.7.7.6"/>
    </reaction>
</comment>
<dbReference type="GO" id="GO:0000428">
    <property type="term" value="C:DNA-directed RNA polymerase complex"/>
    <property type="evidence" value="ECO:0007669"/>
    <property type="project" value="UniProtKB-KW"/>
</dbReference>
<dbReference type="GO" id="GO:0003677">
    <property type="term" value="F:DNA binding"/>
    <property type="evidence" value="ECO:0007669"/>
    <property type="project" value="UniProtKB-UniRule"/>
</dbReference>
<comment type="subunit">
    <text evidence="10">The RNAP catalytic core consists of 2 alpha, 1 beta, 1 beta' and 1 omega subunit. When a sigma factor is associated with the core the holoenzyme is formed, which can initiate transcription.</text>
</comment>
<reference evidence="11 12" key="1">
    <citation type="submission" date="2016-10" db="EMBL/GenBank/DDBJ databases">
        <authorList>
            <person name="de Groot N.N."/>
        </authorList>
    </citation>
    <scope>NUCLEOTIDE SEQUENCE [LARGE SCALE GENOMIC DNA]</scope>
    <source>
        <strain evidence="11 12">DSM 23126</strain>
    </source>
</reference>
<evidence type="ECO:0000256" key="10">
    <source>
        <dbReference type="HAMAP-Rule" id="MF_00366"/>
    </source>
</evidence>
<accession>A0A1H2Q8D8</accession>
<keyword evidence="7 10" id="KW-0804">Transcription</keyword>
<comment type="similarity">
    <text evidence="1 10">Belongs to the RNA polymerase subunit omega family.</text>
</comment>
<gene>
    <name evidence="10" type="primary">rpoZ</name>
    <name evidence="11" type="ORF">SAMN05421781_0205</name>
</gene>
<dbReference type="InterPro" id="IPR036161">
    <property type="entry name" value="RPB6/omega-like_sf"/>
</dbReference>
<dbReference type="RefSeq" id="WP_319631344.1">
    <property type="nucleotide sequence ID" value="NZ_FNNC01000001.1"/>
</dbReference>
<name>A0A1H2Q8D8_9BACI</name>
<evidence type="ECO:0000256" key="2">
    <source>
        <dbReference type="ARBA" id="ARBA00012418"/>
    </source>
</evidence>
<keyword evidence="6 10" id="KW-0548">Nucleotidyltransferase</keyword>
<dbReference type="Proteomes" id="UP000199488">
    <property type="component" value="Unassembled WGS sequence"/>
</dbReference>
<dbReference type="HAMAP" id="MF_00366">
    <property type="entry name" value="RNApol_bact_RpoZ"/>
    <property type="match status" value="1"/>
</dbReference>
<evidence type="ECO:0000256" key="5">
    <source>
        <dbReference type="ARBA" id="ARBA00022679"/>
    </source>
</evidence>
<protein>
    <recommendedName>
        <fullName evidence="3 10">DNA-directed RNA polymerase subunit omega</fullName>
        <shortName evidence="10">RNAP omega subunit</shortName>
        <ecNumber evidence="2 10">2.7.7.6</ecNumber>
    </recommendedName>
    <alternativeName>
        <fullName evidence="10">RNA polymerase omega subunit</fullName>
    </alternativeName>
    <alternativeName>
        <fullName evidence="8 10">Transcriptase subunit omega</fullName>
    </alternativeName>
</protein>
<dbReference type="NCBIfam" id="TIGR00690">
    <property type="entry name" value="rpoZ"/>
    <property type="match status" value="1"/>
</dbReference>
<dbReference type="PANTHER" id="PTHR34476">
    <property type="entry name" value="DNA-DIRECTED RNA POLYMERASE SUBUNIT OMEGA"/>
    <property type="match status" value="1"/>
</dbReference>
<dbReference type="Gene3D" id="3.90.940.10">
    <property type="match status" value="1"/>
</dbReference>
<sequence>MASNRNDEGMLYPSIDQLLGHINSKYTLVSVSARRARDLEEIDGALPMIDNAKSVKAVGIALEEIQAGVLSYRQGDYKEHDYEE</sequence>
<keyword evidence="4 10" id="KW-0240">DNA-directed RNA polymerase</keyword>
<evidence type="ECO:0000256" key="3">
    <source>
        <dbReference type="ARBA" id="ARBA00013725"/>
    </source>
</evidence>
<organism evidence="11 12">
    <name type="scientific">Marinococcus luteus</name>
    <dbReference type="NCBI Taxonomy" id="1122204"/>
    <lineage>
        <taxon>Bacteria</taxon>
        <taxon>Bacillati</taxon>
        <taxon>Bacillota</taxon>
        <taxon>Bacilli</taxon>
        <taxon>Bacillales</taxon>
        <taxon>Bacillaceae</taxon>
        <taxon>Marinococcus</taxon>
    </lineage>
</organism>
<dbReference type="AlphaFoldDB" id="A0A1H2Q8D8"/>
<dbReference type="SMART" id="SM01409">
    <property type="entry name" value="RNA_pol_Rpb6"/>
    <property type="match status" value="1"/>
</dbReference>
<dbReference type="Pfam" id="PF01192">
    <property type="entry name" value="RNA_pol_Rpb6"/>
    <property type="match status" value="1"/>
</dbReference>
<evidence type="ECO:0000256" key="1">
    <source>
        <dbReference type="ARBA" id="ARBA00006711"/>
    </source>
</evidence>
<evidence type="ECO:0000256" key="8">
    <source>
        <dbReference type="ARBA" id="ARBA00029924"/>
    </source>
</evidence>
<evidence type="ECO:0000256" key="7">
    <source>
        <dbReference type="ARBA" id="ARBA00023163"/>
    </source>
</evidence>
<dbReference type="GO" id="GO:0003899">
    <property type="term" value="F:DNA-directed RNA polymerase activity"/>
    <property type="evidence" value="ECO:0007669"/>
    <property type="project" value="UniProtKB-UniRule"/>
</dbReference>
<dbReference type="STRING" id="1122204.SAMN05421781_0205"/>